<dbReference type="SUPFAM" id="SSF53335">
    <property type="entry name" value="S-adenosyl-L-methionine-dependent methyltransferases"/>
    <property type="match status" value="1"/>
</dbReference>
<dbReference type="PROSITE" id="PS51683">
    <property type="entry name" value="SAM_OMT_II"/>
    <property type="match status" value="1"/>
</dbReference>
<protein>
    <submittedName>
        <fullName evidence="5">O-methyltransferase sirM</fullName>
    </submittedName>
</protein>
<dbReference type="InterPro" id="IPR036390">
    <property type="entry name" value="WH_DNA-bd_sf"/>
</dbReference>
<proteinExistence type="predicted"/>
<dbReference type="PANTHER" id="PTHR43712">
    <property type="entry name" value="PUTATIVE (AFU_ORTHOLOGUE AFUA_4G14580)-RELATED"/>
    <property type="match status" value="1"/>
</dbReference>
<evidence type="ECO:0000313" key="6">
    <source>
        <dbReference type="Proteomes" id="UP000325902"/>
    </source>
</evidence>
<evidence type="ECO:0000256" key="3">
    <source>
        <dbReference type="ARBA" id="ARBA00022691"/>
    </source>
</evidence>
<dbReference type="GO" id="GO:0032259">
    <property type="term" value="P:methylation"/>
    <property type="evidence" value="ECO:0007669"/>
    <property type="project" value="UniProtKB-KW"/>
</dbReference>
<reference evidence="5 6" key="1">
    <citation type="journal article" date="2019" name="Sci. Rep.">
        <title>A multi-omics analysis of the grapevine pathogen Lasiodiplodia theobromae reveals that temperature affects the expression of virulence- and pathogenicity-related genes.</title>
        <authorList>
            <person name="Felix C."/>
            <person name="Meneses R."/>
            <person name="Goncalves M.F.M."/>
            <person name="Tilleman L."/>
            <person name="Duarte A.S."/>
            <person name="Jorrin-Novo J.V."/>
            <person name="Van de Peer Y."/>
            <person name="Deforce D."/>
            <person name="Van Nieuwerburgh F."/>
            <person name="Esteves A.C."/>
            <person name="Alves A."/>
        </authorList>
    </citation>
    <scope>NUCLEOTIDE SEQUENCE [LARGE SCALE GENOMIC DNA]</scope>
    <source>
        <strain evidence="5 6">LA-SOL3</strain>
    </source>
</reference>
<gene>
    <name evidence="5" type="primary">sirM</name>
    <name evidence="5" type="ORF">DBV05_g7967</name>
</gene>
<dbReference type="Proteomes" id="UP000325902">
    <property type="component" value="Unassembled WGS sequence"/>
</dbReference>
<evidence type="ECO:0000256" key="1">
    <source>
        <dbReference type="ARBA" id="ARBA00022603"/>
    </source>
</evidence>
<dbReference type="InterPro" id="IPR001077">
    <property type="entry name" value="COMT_C"/>
</dbReference>
<dbReference type="OrthoDB" id="1606438at2759"/>
<evidence type="ECO:0000256" key="2">
    <source>
        <dbReference type="ARBA" id="ARBA00022679"/>
    </source>
</evidence>
<evidence type="ECO:0000259" key="4">
    <source>
        <dbReference type="Pfam" id="PF00891"/>
    </source>
</evidence>
<dbReference type="InterPro" id="IPR029063">
    <property type="entry name" value="SAM-dependent_MTases_sf"/>
</dbReference>
<dbReference type="Pfam" id="PF00891">
    <property type="entry name" value="Methyltransf_2"/>
    <property type="match status" value="1"/>
</dbReference>
<dbReference type="Gene3D" id="1.10.10.10">
    <property type="entry name" value="Winged helix-like DNA-binding domain superfamily/Winged helix DNA-binding domain"/>
    <property type="match status" value="1"/>
</dbReference>
<dbReference type="InterPro" id="IPR016461">
    <property type="entry name" value="COMT-like"/>
</dbReference>
<dbReference type="GO" id="GO:0008171">
    <property type="term" value="F:O-methyltransferase activity"/>
    <property type="evidence" value="ECO:0007669"/>
    <property type="project" value="InterPro"/>
</dbReference>
<comment type="caution">
    <text evidence="5">The sequence shown here is derived from an EMBL/GenBank/DDBJ whole genome shotgun (WGS) entry which is preliminary data.</text>
</comment>
<sequence length="420" mass="45965">MEAQLTQLLASAKQAVAAFEGPLAGDVDAALSFSPDNASAQSGALRAKIEESIQTLHKLERLITPPQVLFMDAIFAATNTKVLLCAHRYHLADILHTQGPLPIPALAAAAGLQPAAAQQLIRYLIDELGFFEYTPSPSSSSTPSVRNNRASHLLRTTHWTTWHNWVDQYATTHYSMLSSLPDAISATSTRSAAQHFYDTDESTYAIMHARGLTAGFHKAIGAFSVAEAPGLLADYPWGEELLSGAATLTDVGAGQGDFVRAYANAFPKAKVVAFDLPATAEIIRGRFEGEEGFGGGRVEVLGGDFFAEDNQLPKGEVYFLRLVFHNWDDEKCVKILEKVREAMVRRPGVSRVLVVEMVIREGRLGSFARYGDIRMLTMVKNKERTLDEYREIARKGGFEIADVITPRGCLSQVLDLRPVN</sequence>
<dbReference type="PANTHER" id="PTHR43712:SF2">
    <property type="entry name" value="O-METHYLTRANSFERASE CICE"/>
    <property type="match status" value="1"/>
</dbReference>
<keyword evidence="3" id="KW-0949">S-adenosyl-L-methionine</keyword>
<name>A0A5N5D7U0_9PEZI</name>
<accession>A0A5N5D7U0</accession>
<organism evidence="5 6">
    <name type="scientific">Lasiodiplodia theobromae</name>
    <dbReference type="NCBI Taxonomy" id="45133"/>
    <lineage>
        <taxon>Eukaryota</taxon>
        <taxon>Fungi</taxon>
        <taxon>Dikarya</taxon>
        <taxon>Ascomycota</taxon>
        <taxon>Pezizomycotina</taxon>
        <taxon>Dothideomycetes</taxon>
        <taxon>Dothideomycetes incertae sedis</taxon>
        <taxon>Botryosphaeriales</taxon>
        <taxon>Botryosphaeriaceae</taxon>
        <taxon>Lasiodiplodia</taxon>
    </lineage>
</organism>
<dbReference type="AlphaFoldDB" id="A0A5N5D7U0"/>
<dbReference type="Gene3D" id="3.40.50.150">
    <property type="entry name" value="Vaccinia Virus protein VP39"/>
    <property type="match status" value="1"/>
</dbReference>
<keyword evidence="2 5" id="KW-0808">Transferase</keyword>
<dbReference type="InterPro" id="IPR036388">
    <property type="entry name" value="WH-like_DNA-bd_sf"/>
</dbReference>
<evidence type="ECO:0000313" key="5">
    <source>
        <dbReference type="EMBL" id="KAB2573374.1"/>
    </source>
</evidence>
<keyword evidence="1 5" id="KW-0489">Methyltransferase</keyword>
<feature type="domain" description="O-methyltransferase C-terminal" evidence="4">
    <location>
        <begin position="242"/>
        <end position="399"/>
    </location>
</feature>
<keyword evidence="6" id="KW-1185">Reference proteome</keyword>
<dbReference type="SUPFAM" id="SSF46785">
    <property type="entry name" value="Winged helix' DNA-binding domain"/>
    <property type="match status" value="1"/>
</dbReference>
<dbReference type="EMBL" id="VCHE01000060">
    <property type="protein sequence ID" value="KAB2573374.1"/>
    <property type="molecule type" value="Genomic_DNA"/>
</dbReference>